<evidence type="ECO:0000259" key="1">
    <source>
        <dbReference type="Pfam" id="PF01345"/>
    </source>
</evidence>
<dbReference type="Gene3D" id="2.60.40.740">
    <property type="match status" value="1"/>
</dbReference>
<dbReference type="EMBL" id="FXUG01000003">
    <property type="protein sequence ID" value="SMP50934.1"/>
    <property type="molecule type" value="Genomic_DNA"/>
</dbReference>
<evidence type="ECO:0000313" key="3">
    <source>
        <dbReference type="Proteomes" id="UP001158067"/>
    </source>
</evidence>
<accession>A0ABY1PY40</accession>
<sequence length="454" mass="48836">MIESAVPKWTLWTLLCTVWFLSGCATLPSMNRSAVSVSDQSDIETAQAIGATDAVAASAVAVNGDAPVANISDANTSVASATDFSQPPCPAPTQQSAPIQQVGFRDRMHVGDDCGCQFGPCADNACGGDGCGEVGPCVTPGYAMPVVPQRWYYDPQEFLCDGGDRAPDAKLRTDDRIMGLQTEDTVSHYTTESGKIEFTASNRVCVYSPRFGSVRRITGAILNDRTIAASGVVRPVGPQGVDYDQPGLVMRDSLELDQAAFTHRIDSMRDRNRGVRIENIQQLEMAGDTLALLTGIQNIGLTEIDEAQLAIIERLAIAASTWTIDESVEVEILDLKPPVLTRDQNVDSLVVYDFPDAGRLNLIKLADKQHAGIGDEVTFALRLQNVGDSAVSNVVVTDNLTTRLAYVADSQSASIQAEFESRPNDAGSTQLSWTLKEELAVGDSVLIEFKCRVR</sequence>
<organism evidence="2 3">
    <name type="scientific">Neorhodopirellula lusitana</name>
    <dbReference type="NCBI Taxonomy" id="445327"/>
    <lineage>
        <taxon>Bacteria</taxon>
        <taxon>Pseudomonadati</taxon>
        <taxon>Planctomycetota</taxon>
        <taxon>Planctomycetia</taxon>
        <taxon>Pirellulales</taxon>
        <taxon>Pirellulaceae</taxon>
        <taxon>Neorhodopirellula</taxon>
    </lineage>
</organism>
<gene>
    <name evidence="2" type="ORF">SAMN06265222_103195</name>
</gene>
<dbReference type="InterPro" id="IPR047589">
    <property type="entry name" value="DUF11_rpt"/>
</dbReference>
<protein>
    <submittedName>
        <fullName evidence="2">Conserved repeat domain-containing protein</fullName>
    </submittedName>
</protein>
<dbReference type="Pfam" id="PF01345">
    <property type="entry name" value="DUF11"/>
    <property type="match status" value="1"/>
</dbReference>
<proteinExistence type="predicted"/>
<reference evidence="2 3" key="1">
    <citation type="submission" date="2017-05" db="EMBL/GenBank/DDBJ databases">
        <authorList>
            <person name="Varghese N."/>
            <person name="Submissions S."/>
        </authorList>
    </citation>
    <scope>NUCLEOTIDE SEQUENCE [LARGE SCALE GENOMIC DNA]</scope>
    <source>
        <strain evidence="2 3">DSM 25457</strain>
    </source>
</reference>
<feature type="domain" description="DUF11" evidence="1">
    <location>
        <begin position="360"/>
        <end position="453"/>
    </location>
</feature>
<dbReference type="InterPro" id="IPR001434">
    <property type="entry name" value="OmcB-like_DUF11"/>
</dbReference>
<dbReference type="Proteomes" id="UP001158067">
    <property type="component" value="Unassembled WGS sequence"/>
</dbReference>
<keyword evidence="3" id="KW-1185">Reference proteome</keyword>
<comment type="caution">
    <text evidence="2">The sequence shown here is derived from an EMBL/GenBank/DDBJ whole genome shotgun (WGS) entry which is preliminary data.</text>
</comment>
<dbReference type="RefSeq" id="WP_283431993.1">
    <property type="nucleotide sequence ID" value="NZ_FXUG01000003.1"/>
</dbReference>
<dbReference type="NCBIfam" id="TIGR01451">
    <property type="entry name" value="B_ant_repeat"/>
    <property type="match status" value="1"/>
</dbReference>
<dbReference type="PANTHER" id="PTHR34819:SF3">
    <property type="entry name" value="CELL SURFACE PROTEIN"/>
    <property type="match status" value="1"/>
</dbReference>
<dbReference type="PANTHER" id="PTHR34819">
    <property type="entry name" value="LARGE CYSTEINE-RICH PERIPLASMIC PROTEIN OMCB"/>
    <property type="match status" value="1"/>
</dbReference>
<dbReference type="InterPro" id="IPR051172">
    <property type="entry name" value="Chlamydia_OmcB"/>
</dbReference>
<evidence type="ECO:0000313" key="2">
    <source>
        <dbReference type="EMBL" id="SMP50934.1"/>
    </source>
</evidence>
<name>A0ABY1PY40_9BACT</name>